<comment type="caution">
    <text evidence="1">The sequence shown here is derived from an EMBL/GenBank/DDBJ whole genome shotgun (WGS) entry which is preliminary data.</text>
</comment>
<proteinExistence type="predicted"/>
<keyword evidence="2" id="KW-1185">Reference proteome</keyword>
<dbReference type="Proteomes" id="UP001221757">
    <property type="component" value="Unassembled WGS sequence"/>
</dbReference>
<sequence length="363" mass="41275">MDDQELVPLPLETIHIVFSQLGDRVNAALCTQIRDKLRLQEQHGGVLWLQEAIQQHIHIISPAEQQIMEDSLLRMLKLLSSAVIQSQDLPATTSVTVPTTKHTGRRGRPHIRIDQVFLEHALQLQGPSGIATVVGLSTRTIRQRALDYGLAEPAAPVYTDNIDEVSGTAATPHTMQLCPFPLLTSLMWSWMFLMHHILEIFPMFGRRMIVVAQHGTPRRVREIMVLRTSRWLSGWRNCSAWSMERTYGADARGWAQTWNAHKICIDHERTRSPEDHFFFGIIQNGLRGYENPEEEEEAIENLEAYSMIGRSYCSDKWSRLERSAVSQSVSSSTAWRRGEGLKVIDVAQCLQASSRRDSLMRKG</sequence>
<accession>A0AAD7GEN8</accession>
<name>A0AAD7GEN8_MYCRO</name>
<dbReference type="AlphaFoldDB" id="A0AAD7GEN8"/>
<evidence type="ECO:0000313" key="1">
    <source>
        <dbReference type="EMBL" id="KAJ7687447.1"/>
    </source>
</evidence>
<organism evidence="1 2">
    <name type="scientific">Mycena rosella</name>
    <name type="common">Pink bonnet</name>
    <name type="synonym">Agaricus rosellus</name>
    <dbReference type="NCBI Taxonomy" id="1033263"/>
    <lineage>
        <taxon>Eukaryota</taxon>
        <taxon>Fungi</taxon>
        <taxon>Dikarya</taxon>
        <taxon>Basidiomycota</taxon>
        <taxon>Agaricomycotina</taxon>
        <taxon>Agaricomycetes</taxon>
        <taxon>Agaricomycetidae</taxon>
        <taxon>Agaricales</taxon>
        <taxon>Marasmiineae</taxon>
        <taxon>Mycenaceae</taxon>
        <taxon>Mycena</taxon>
    </lineage>
</organism>
<dbReference type="EMBL" id="JARKIE010000088">
    <property type="protein sequence ID" value="KAJ7687447.1"/>
    <property type="molecule type" value="Genomic_DNA"/>
</dbReference>
<protein>
    <submittedName>
        <fullName evidence="1">Uncharacterized protein</fullName>
    </submittedName>
</protein>
<gene>
    <name evidence="1" type="ORF">B0H17DRAFT_1136339</name>
</gene>
<evidence type="ECO:0000313" key="2">
    <source>
        <dbReference type="Proteomes" id="UP001221757"/>
    </source>
</evidence>
<reference evidence="1" key="1">
    <citation type="submission" date="2023-03" db="EMBL/GenBank/DDBJ databases">
        <title>Massive genome expansion in bonnet fungi (Mycena s.s.) driven by repeated elements and novel gene families across ecological guilds.</title>
        <authorList>
            <consortium name="Lawrence Berkeley National Laboratory"/>
            <person name="Harder C.B."/>
            <person name="Miyauchi S."/>
            <person name="Viragh M."/>
            <person name="Kuo A."/>
            <person name="Thoen E."/>
            <person name="Andreopoulos B."/>
            <person name="Lu D."/>
            <person name="Skrede I."/>
            <person name="Drula E."/>
            <person name="Henrissat B."/>
            <person name="Morin E."/>
            <person name="Kohler A."/>
            <person name="Barry K."/>
            <person name="LaButti K."/>
            <person name="Morin E."/>
            <person name="Salamov A."/>
            <person name="Lipzen A."/>
            <person name="Mereny Z."/>
            <person name="Hegedus B."/>
            <person name="Baldrian P."/>
            <person name="Stursova M."/>
            <person name="Weitz H."/>
            <person name="Taylor A."/>
            <person name="Grigoriev I.V."/>
            <person name="Nagy L.G."/>
            <person name="Martin F."/>
            <person name="Kauserud H."/>
        </authorList>
    </citation>
    <scope>NUCLEOTIDE SEQUENCE</scope>
    <source>
        <strain evidence="1">CBHHK067</strain>
    </source>
</reference>